<keyword evidence="2" id="KW-0560">Oxidoreductase</keyword>
<feature type="domain" description="Carboxymuconolactone decarboxylase-like" evidence="1">
    <location>
        <begin position="209"/>
        <end position="293"/>
    </location>
</feature>
<accession>A0ABX1CC03</accession>
<organism evidence="2 3">
    <name type="scientific">Streptomyces bohaiensis</name>
    <dbReference type="NCBI Taxonomy" id="1431344"/>
    <lineage>
        <taxon>Bacteria</taxon>
        <taxon>Bacillati</taxon>
        <taxon>Actinomycetota</taxon>
        <taxon>Actinomycetes</taxon>
        <taxon>Kitasatosporales</taxon>
        <taxon>Streptomycetaceae</taxon>
        <taxon>Streptomyces</taxon>
    </lineage>
</organism>
<dbReference type="NCBIfam" id="TIGR00778">
    <property type="entry name" value="ahpD_dom"/>
    <property type="match status" value="1"/>
</dbReference>
<dbReference type="SUPFAM" id="SSF69118">
    <property type="entry name" value="AhpD-like"/>
    <property type="match status" value="2"/>
</dbReference>
<proteinExistence type="predicted"/>
<dbReference type="Proteomes" id="UP000727056">
    <property type="component" value="Unassembled WGS sequence"/>
</dbReference>
<comment type="caution">
    <text evidence="2">The sequence shown here is derived from an EMBL/GenBank/DDBJ whole genome shotgun (WGS) entry which is preliminary data.</text>
</comment>
<dbReference type="PANTHER" id="PTHR35446:SF2">
    <property type="entry name" value="CARBOXYMUCONOLACTONE DECARBOXYLASE-LIKE DOMAIN-CONTAINING PROTEIN"/>
    <property type="match status" value="1"/>
</dbReference>
<dbReference type="PANTHER" id="PTHR35446">
    <property type="entry name" value="SI:CH211-175M2.5"/>
    <property type="match status" value="1"/>
</dbReference>
<name>A0ABX1CC03_9ACTN</name>
<dbReference type="InterPro" id="IPR004675">
    <property type="entry name" value="AhpD_core"/>
</dbReference>
<dbReference type="Pfam" id="PF02627">
    <property type="entry name" value="CMD"/>
    <property type="match status" value="1"/>
</dbReference>
<dbReference type="RefSeq" id="WP_168087981.1">
    <property type="nucleotide sequence ID" value="NZ_BHZH01000231.1"/>
</dbReference>
<dbReference type="EMBL" id="JAAVJC010000058">
    <property type="protein sequence ID" value="NJQ15205.1"/>
    <property type="molecule type" value="Genomic_DNA"/>
</dbReference>
<keyword evidence="3" id="KW-1185">Reference proteome</keyword>
<dbReference type="GO" id="GO:0004601">
    <property type="term" value="F:peroxidase activity"/>
    <property type="evidence" value="ECO:0007669"/>
    <property type="project" value="UniProtKB-KW"/>
</dbReference>
<evidence type="ECO:0000259" key="1">
    <source>
        <dbReference type="Pfam" id="PF02627"/>
    </source>
</evidence>
<keyword evidence="2" id="KW-0575">Peroxidase</keyword>
<protein>
    <submittedName>
        <fullName evidence="2">Peroxidase-related enzyme</fullName>
    </submittedName>
</protein>
<dbReference type="NCBIfam" id="TIGR01926">
    <property type="entry name" value="peroxid_rel"/>
    <property type="match status" value="1"/>
</dbReference>
<dbReference type="InterPro" id="IPR010195">
    <property type="entry name" value="Uncharacterised_peroxidase-rel"/>
</dbReference>
<dbReference type="InterPro" id="IPR003779">
    <property type="entry name" value="CMD-like"/>
</dbReference>
<dbReference type="Gene3D" id="1.20.1290.10">
    <property type="entry name" value="AhpD-like"/>
    <property type="match status" value="2"/>
</dbReference>
<gene>
    <name evidence="2" type="ORF">HCN52_09650</name>
</gene>
<dbReference type="InterPro" id="IPR029032">
    <property type="entry name" value="AhpD-like"/>
</dbReference>
<sequence>MGEPARLHRADVLAHTDAARDTLLHPHDPGLLDRRLRTEAAAHAAELAGRPELAAHYRSLTARTEAGAAADPASGSGRPAAHEAVRDWTAAATLAPAAAGRERLDALSAAGLDTAAVVSLAQVVAFVAYEVRVAVGRDLLLGAGTRPTVPAPAPAPALFGGLGAAPLVWHPWVPAVDPAALTTAQRDVLDRHATLSVDSPYYRTLLHDPAALDHRTHVYNGVMYGRGGLARADRELVTLVASRVNGCVYCAGVHARKFARMARDEPLTERILARGSAALADDPRRAALARFAERLAGPAPAADDADAAAVREAGLTDEELLDLVHCTALFGWANRLMLTLGAPAPPGAPCPGVCCTGTAGPAAPGGGAP</sequence>
<evidence type="ECO:0000313" key="2">
    <source>
        <dbReference type="EMBL" id="NJQ15205.1"/>
    </source>
</evidence>
<evidence type="ECO:0000313" key="3">
    <source>
        <dbReference type="Proteomes" id="UP000727056"/>
    </source>
</evidence>
<reference evidence="2 3" key="1">
    <citation type="submission" date="2020-03" db="EMBL/GenBank/DDBJ databases">
        <title>Draft genome of Streptomyces sp. ventii, isolated from the Axial Seamount in the Pacific Ocean, and resequencing of the two type strains Streptomyces lonarensis strain NCL 716 and Streptomyces bohaiensis strain 11A07.</title>
        <authorList>
            <person name="Loughran R.M."/>
            <person name="Pfannmuller K.M."/>
            <person name="Wasson B.J."/>
            <person name="Deadmond M.C."/>
            <person name="Paddock B.E."/>
            <person name="Koyack M.J."/>
            <person name="Gallegos D.A."/>
            <person name="Mitchell E.A."/>
            <person name="Ushijima B."/>
            <person name="Saw J.H."/>
            <person name="Mcphail K.L."/>
            <person name="Videau P."/>
        </authorList>
    </citation>
    <scope>NUCLEOTIDE SEQUENCE [LARGE SCALE GENOMIC DNA]</scope>
    <source>
        <strain evidence="2 3">11A07</strain>
    </source>
</reference>